<evidence type="ECO:0000313" key="3">
    <source>
        <dbReference type="Proteomes" id="UP000830671"/>
    </source>
</evidence>
<protein>
    <submittedName>
        <fullName evidence="2">Uncharacterized protein</fullName>
    </submittedName>
</protein>
<dbReference type="AlphaFoldDB" id="A0A9Q8ST38"/>
<accession>A0A9Q8ST38</accession>
<gene>
    <name evidence="2" type="ORF">CLUP02_07803</name>
</gene>
<evidence type="ECO:0000256" key="1">
    <source>
        <dbReference type="SAM" id="MobiDB-lite"/>
    </source>
</evidence>
<name>A0A9Q8ST38_9PEZI</name>
<dbReference type="RefSeq" id="XP_049143939.1">
    <property type="nucleotide sequence ID" value="XM_049286796.1"/>
</dbReference>
<dbReference type="Proteomes" id="UP000830671">
    <property type="component" value="Chromosome 4"/>
</dbReference>
<organism evidence="2 3">
    <name type="scientific">Colletotrichum lupini</name>
    <dbReference type="NCBI Taxonomy" id="145971"/>
    <lineage>
        <taxon>Eukaryota</taxon>
        <taxon>Fungi</taxon>
        <taxon>Dikarya</taxon>
        <taxon>Ascomycota</taxon>
        <taxon>Pezizomycotina</taxon>
        <taxon>Sordariomycetes</taxon>
        <taxon>Hypocreomycetidae</taxon>
        <taxon>Glomerellales</taxon>
        <taxon>Glomerellaceae</taxon>
        <taxon>Colletotrichum</taxon>
        <taxon>Colletotrichum acutatum species complex</taxon>
    </lineage>
</organism>
<feature type="region of interest" description="Disordered" evidence="1">
    <location>
        <begin position="57"/>
        <end position="85"/>
    </location>
</feature>
<dbReference type="GeneID" id="73341806"/>
<evidence type="ECO:0000313" key="2">
    <source>
        <dbReference type="EMBL" id="UQC82316.1"/>
    </source>
</evidence>
<proteinExistence type="predicted"/>
<dbReference type="EMBL" id="CP019476">
    <property type="protein sequence ID" value="UQC82316.1"/>
    <property type="molecule type" value="Genomic_DNA"/>
</dbReference>
<dbReference type="KEGG" id="clup:CLUP02_07803"/>
<reference evidence="2" key="1">
    <citation type="journal article" date="2021" name="Mol. Plant Microbe Interact.">
        <title>Complete Genome Sequence of the Plant-Pathogenic Fungus Colletotrichum lupini.</title>
        <authorList>
            <person name="Baroncelli R."/>
            <person name="Pensec F."/>
            <person name="Da Lio D."/>
            <person name="Boufleur T."/>
            <person name="Vicente I."/>
            <person name="Sarrocco S."/>
            <person name="Picot A."/>
            <person name="Baraldi E."/>
            <person name="Sukno S."/>
            <person name="Thon M."/>
            <person name="Le Floch G."/>
        </authorList>
    </citation>
    <scope>NUCLEOTIDE SEQUENCE</scope>
    <source>
        <strain evidence="2">IMI 504893</strain>
    </source>
</reference>
<keyword evidence="3" id="KW-1185">Reference proteome</keyword>
<sequence>MFNLSVYQNPACPAVLLLGSRDVEQASEPIHHRLPSDSFLIITNEIARRVFRSIDPSDNYPAQPQPLRAKASKHSETLSMYNVVP</sequence>